<evidence type="ECO:0000256" key="3">
    <source>
        <dbReference type="ARBA" id="ARBA00022989"/>
    </source>
</evidence>
<evidence type="ECO:0000259" key="6">
    <source>
        <dbReference type="Pfam" id="PF07291"/>
    </source>
</evidence>
<keyword evidence="3 5" id="KW-1133">Transmembrane helix</keyword>
<dbReference type="AlphaFoldDB" id="A0A1W2AI23"/>
<name>A0A1W2AI23_9SPHI</name>
<feature type="transmembrane region" description="Helical" evidence="5">
    <location>
        <begin position="20"/>
        <end position="38"/>
    </location>
</feature>
<evidence type="ECO:0000256" key="5">
    <source>
        <dbReference type="SAM" id="Phobius"/>
    </source>
</evidence>
<evidence type="ECO:0000313" key="7">
    <source>
        <dbReference type="EMBL" id="SMC60327.1"/>
    </source>
</evidence>
<organism evidence="7 8">
    <name type="scientific">Pedobacter nyackensis</name>
    <dbReference type="NCBI Taxonomy" id="475255"/>
    <lineage>
        <taxon>Bacteria</taxon>
        <taxon>Pseudomonadati</taxon>
        <taxon>Bacteroidota</taxon>
        <taxon>Sphingobacteriia</taxon>
        <taxon>Sphingobacteriales</taxon>
        <taxon>Sphingobacteriaceae</taxon>
        <taxon>Pedobacter</taxon>
    </lineage>
</organism>
<evidence type="ECO:0000313" key="8">
    <source>
        <dbReference type="Proteomes" id="UP000192678"/>
    </source>
</evidence>
<dbReference type="EMBL" id="FWYB01000001">
    <property type="protein sequence ID" value="SMC60327.1"/>
    <property type="molecule type" value="Genomic_DNA"/>
</dbReference>
<feature type="domain" description="Methylamine utilisation protein MauE" evidence="6">
    <location>
        <begin position="19"/>
        <end position="146"/>
    </location>
</feature>
<dbReference type="RefSeq" id="WP_084287194.1">
    <property type="nucleotide sequence ID" value="NZ_FWYB01000001.1"/>
</dbReference>
<keyword evidence="2 5" id="KW-0812">Transmembrane</keyword>
<keyword evidence="4 5" id="KW-0472">Membrane</keyword>
<dbReference type="GO" id="GO:0030416">
    <property type="term" value="P:methylamine metabolic process"/>
    <property type="evidence" value="ECO:0007669"/>
    <property type="project" value="InterPro"/>
</dbReference>
<dbReference type="Proteomes" id="UP000192678">
    <property type="component" value="Unassembled WGS sequence"/>
</dbReference>
<evidence type="ECO:0000256" key="1">
    <source>
        <dbReference type="ARBA" id="ARBA00004141"/>
    </source>
</evidence>
<dbReference type="InterPro" id="IPR009908">
    <property type="entry name" value="Methylamine_util_MauE"/>
</dbReference>
<accession>A0A1W2AI23</accession>
<gene>
    <name evidence="7" type="ORF">SAMN04488101_101635</name>
</gene>
<dbReference type="STRING" id="475255.SAMN04488101_101635"/>
<dbReference type="GO" id="GO:0016020">
    <property type="term" value="C:membrane"/>
    <property type="evidence" value="ECO:0007669"/>
    <property type="project" value="UniProtKB-SubCell"/>
</dbReference>
<protein>
    <recommendedName>
        <fullName evidence="6">Methylamine utilisation protein MauE domain-containing protein</fullName>
    </recommendedName>
</protein>
<feature type="transmembrane region" description="Helical" evidence="5">
    <location>
        <begin position="129"/>
        <end position="147"/>
    </location>
</feature>
<feature type="transmembrane region" description="Helical" evidence="5">
    <location>
        <begin position="58"/>
        <end position="80"/>
    </location>
</feature>
<sequence length="155" mass="17460">MESITHKQSAFSLTDKTKEWIVFGICLLCLALFASAAYQKLADHEIFYKGLSKVSLIGGAAIYIAWLVPIAEMLICLLLLIPTTQKIGLYSFISLMTIFTGYILSMLLWTEKLPCHCNLIIEKLSWAEHLWFNAGFIALAVFALWLGKAKELIKK</sequence>
<keyword evidence="8" id="KW-1185">Reference proteome</keyword>
<comment type="subcellular location">
    <subcellularLocation>
        <location evidence="1">Membrane</location>
        <topology evidence="1">Multi-pass membrane protein</topology>
    </subcellularLocation>
</comment>
<feature type="transmembrane region" description="Helical" evidence="5">
    <location>
        <begin position="87"/>
        <end position="109"/>
    </location>
</feature>
<evidence type="ECO:0000256" key="4">
    <source>
        <dbReference type="ARBA" id="ARBA00023136"/>
    </source>
</evidence>
<proteinExistence type="predicted"/>
<dbReference type="OrthoDB" id="673785at2"/>
<dbReference type="Pfam" id="PF07291">
    <property type="entry name" value="MauE"/>
    <property type="match status" value="1"/>
</dbReference>
<evidence type="ECO:0000256" key="2">
    <source>
        <dbReference type="ARBA" id="ARBA00022692"/>
    </source>
</evidence>
<reference evidence="7 8" key="1">
    <citation type="submission" date="2017-04" db="EMBL/GenBank/DDBJ databases">
        <authorList>
            <person name="Afonso C.L."/>
            <person name="Miller P.J."/>
            <person name="Scott M.A."/>
            <person name="Spackman E."/>
            <person name="Goraichik I."/>
            <person name="Dimitrov K.M."/>
            <person name="Suarez D.L."/>
            <person name="Swayne D.E."/>
        </authorList>
    </citation>
    <scope>NUCLEOTIDE SEQUENCE [LARGE SCALE GENOMIC DNA]</scope>
    <source>
        <strain evidence="7 8">DSM 19625</strain>
    </source>
</reference>